<reference evidence="2 3" key="1">
    <citation type="submission" date="2023-06" db="EMBL/GenBank/DDBJ databases">
        <title>Aquibacillus rhizosphaerae LR5S19.</title>
        <authorList>
            <person name="Sun J.-Q."/>
        </authorList>
    </citation>
    <scope>NUCLEOTIDE SEQUENCE [LARGE SCALE GENOMIC DNA]</scope>
    <source>
        <strain evidence="2 3">LR5S19</strain>
    </source>
</reference>
<dbReference type="PANTHER" id="PTHR22617">
    <property type="entry name" value="CHEMOTAXIS SENSOR HISTIDINE KINASE-RELATED"/>
    <property type="match status" value="1"/>
</dbReference>
<feature type="domain" description="CheW-like" evidence="1">
    <location>
        <begin position="5"/>
        <end position="146"/>
    </location>
</feature>
<proteinExistence type="predicted"/>
<dbReference type="SUPFAM" id="SSF50341">
    <property type="entry name" value="CheW-like"/>
    <property type="match status" value="1"/>
</dbReference>
<dbReference type="Proteomes" id="UP001235343">
    <property type="component" value="Unassembled WGS sequence"/>
</dbReference>
<accession>A0ABT7L0J0</accession>
<dbReference type="EMBL" id="JASTZU010000012">
    <property type="protein sequence ID" value="MDL4839351.1"/>
    <property type="molecule type" value="Genomic_DNA"/>
</dbReference>
<keyword evidence="3" id="KW-1185">Reference proteome</keyword>
<dbReference type="SMART" id="SM00260">
    <property type="entry name" value="CheW"/>
    <property type="match status" value="1"/>
</dbReference>
<evidence type="ECO:0000313" key="3">
    <source>
        <dbReference type="Proteomes" id="UP001235343"/>
    </source>
</evidence>
<protein>
    <submittedName>
        <fullName evidence="2">Chemotaxis protein CheW</fullName>
    </submittedName>
</protein>
<evidence type="ECO:0000259" key="1">
    <source>
        <dbReference type="PROSITE" id="PS50851"/>
    </source>
</evidence>
<dbReference type="InterPro" id="IPR002545">
    <property type="entry name" value="CheW-lke_dom"/>
</dbReference>
<dbReference type="PANTHER" id="PTHR22617:SF23">
    <property type="entry name" value="CHEMOTAXIS PROTEIN CHEW"/>
    <property type="match status" value="1"/>
</dbReference>
<gene>
    <name evidence="2" type="ORF">QQS35_02590</name>
</gene>
<dbReference type="Gene3D" id="2.40.50.180">
    <property type="entry name" value="CheA-289, Domain 4"/>
    <property type="match status" value="1"/>
</dbReference>
<organism evidence="2 3">
    <name type="scientific">Aquibacillus rhizosphaerae</name>
    <dbReference type="NCBI Taxonomy" id="3051431"/>
    <lineage>
        <taxon>Bacteria</taxon>
        <taxon>Bacillati</taxon>
        <taxon>Bacillota</taxon>
        <taxon>Bacilli</taxon>
        <taxon>Bacillales</taxon>
        <taxon>Bacillaceae</taxon>
        <taxon>Aquibacillus</taxon>
    </lineage>
</organism>
<dbReference type="Pfam" id="PF01584">
    <property type="entry name" value="CheW"/>
    <property type="match status" value="1"/>
</dbReference>
<dbReference type="InterPro" id="IPR036061">
    <property type="entry name" value="CheW-like_dom_sf"/>
</dbReference>
<name>A0ABT7L0J0_9BACI</name>
<dbReference type="Gene3D" id="2.30.30.40">
    <property type="entry name" value="SH3 Domains"/>
    <property type="match status" value="1"/>
</dbReference>
<dbReference type="InterPro" id="IPR039315">
    <property type="entry name" value="CheW"/>
</dbReference>
<dbReference type="PROSITE" id="PS50851">
    <property type="entry name" value="CHEW"/>
    <property type="match status" value="1"/>
</dbReference>
<evidence type="ECO:0000313" key="2">
    <source>
        <dbReference type="EMBL" id="MDL4839351.1"/>
    </source>
</evidence>
<comment type="caution">
    <text evidence="2">The sequence shown here is derived from an EMBL/GenBank/DDBJ whole genome shotgun (WGS) entry which is preliminary data.</text>
</comment>
<sequence>MMDNTVKIIIFQLNNQEYGANIHQILSIEKLQDVVALPQTSDFIKGVINLRGQVTPVIDLKKRLDMKESEHTEQTRVLIASVDENVQVGLIVDSATDVIDIDAGIIEDTPEMMNGVESTYLQGVAKLENRLLVLLDLENVLNYREIKEVKETIES</sequence>